<sequence length="210" mass="24387">MRFNIYIILLFFISSSGFCQHISIEKKELQFLKAIDTINVTFNFENTLYDGPEQVEDKFLKIAKEAITDGHGAPYFKEWLYKFYNSKRDLYPVTFISVLNKKLSEYKNPPFFVIDKSGTDYTMKVTVAWMYFGYDIEIIDRPSKVTLDIEFIKNEKPNLLLSTTQIKRAMGTYNSKKDDGEGGGPSFLRMNKAYYTAGYKLAKALKRIVD</sequence>
<dbReference type="EMBL" id="BKCF01000001">
    <property type="protein sequence ID" value="GEQ85750.1"/>
    <property type="molecule type" value="Genomic_DNA"/>
</dbReference>
<organism evidence="1 2">
    <name type="scientific">Patiriisocius marinistellae</name>
    <dbReference type="NCBI Taxonomy" id="2494560"/>
    <lineage>
        <taxon>Bacteria</taxon>
        <taxon>Pseudomonadati</taxon>
        <taxon>Bacteroidota</taxon>
        <taxon>Flavobacteriia</taxon>
        <taxon>Flavobacteriales</taxon>
        <taxon>Flavobacteriaceae</taxon>
        <taxon>Patiriisocius</taxon>
    </lineage>
</organism>
<dbReference type="OrthoDB" id="1151160at2"/>
<name>A0A5J4FUY9_9FLAO</name>
<evidence type="ECO:0000313" key="1">
    <source>
        <dbReference type="EMBL" id="GEQ85750.1"/>
    </source>
</evidence>
<keyword evidence="2" id="KW-1185">Reference proteome</keyword>
<dbReference type="RefSeq" id="WP_151893649.1">
    <property type="nucleotide sequence ID" value="NZ_BKCF01000001.1"/>
</dbReference>
<comment type="caution">
    <text evidence="1">The sequence shown here is derived from an EMBL/GenBank/DDBJ whole genome shotgun (WGS) entry which is preliminary data.</text>
</comment>
<gene>
    <name evidence="1" type="ORF">ULMS_12580</name>
</gene>
<reference evidence="1 2" key="1">
    <citation type="submission" date="2019-08" db="EMBL/GenBank/DDBJ databases">
        <title>Ulvibacter marinistellae sp. nov., isolated from a starfish, Patiria pectinifera.</title>
        <authorList>
            <person name="Kawano K."/>
            <person name="Ushijima N."/>
            <person name="Kihara M."/>
            <person name="Itoh H."/>
        </authorList>
    </citation>
    <scope>NUCLEOTIDE SEQUENCE [LARGE SCALE GENOMIC DNA]</scope>
    <source>
        <strain evidence="1 2">KK4</strain>
    </source>
</reference>
<evidence type="ECO:0000313" key="2">
    <source>
        <dbReference type="Proteomes" id="UP000326994"/>
    </source>
</evidence>
<accession>A0A5J4FUY9</accession>
<dbReference type="AlphaFoldDB" id="A0A5J4FUY9"/>
<dbReference type="Proteomes" id="UP000326994">
    <property type="component" value="Unassembled WGS sequence"/>
</dbReference>
<protein>
    <submittedName>
        <fullName evidence="1">Uncharacterized protein</fullName>
    </submittedName>
</protein>
<proteinExistence type="predicted"/>